<comment type="similarity">
    <text evidence="3">Belongs to the CCNDBP1 family.</text>
</comment>
<evidence type="ECO:0000256" key="4">
    <source>
        <dbReference type="ARBA" id="ARBA00022490"/>
    </source>
</evidence>
<sequence length="366" mass="40741">MSSNYFSTPCPIKRKVSISSLHLVVQSCDAALSGLVESVNVEDYPTSDFSILRTDFLSLLSIIYAATTKVALSLKPSEPHHKASLVPLRDLANNVAALVHSIRLMRLQEGSTIMAEYEKVAKSVIISVKGLAEALLQADPKAYLVRTGEIHELIDFARKAGGLSQNNFEAVRRLWLQEHDSLVDGYEEIQEICKKDSEDGNEDGEDALEDGWEEFGISSDKKLSPVEFERAEKVQAIVKLVILLHKRISRDTLSADGVKNDNSTLDKLSSLSNRLLTASDDLISSMYPYHDLANIKTCLISFWDIIKKLRVTILTSHDETLEGQLKDMSLSSGDKSKKWFSTCFDQIDITAAKIMDSLQQKTRTDS</sequence>
<evidence type="ECO:0000259" key="8">
    <source>
        <dbReference type="Pfam" id="PF20936"/>
    </source>
</evidence>
<dbReference type="PANTHER" id="PTHR15492">
    <property type="entry name" value="CYCLIN D1-BINDING PROTEIN 1"/>
    <property type="match status" value="1"/>
</dbReference>
<evidence type="ECO:0000259" key="7">
    <source>
        <dbReference type="Pfam" id="PF13324"/>
    </source>
</evidence>
<dbReference type="GO" id="GO:0005634">
    <property type="term" value="C:nucleus"/>
    <property type="evidence" value="ECO:0007669"/>
    <property type="project" value="UniProtKB-SubCell"/>
</dbReference>
<evidence type="ECO:0000256" key="2">
    <source>
        <dbReference type="ARBA" id="ARBA00004496"/>
    </source>
</evidence>
<dbReference type="InterPro" id="IPR026907">
    <property type="entry name" value="GCIP-like"/>
</dbReference>
<comment type="subcellular location">
    <subcellularLocation>
        <location evidence="2">Cytoplasm</location>
    </subcellularLocation>
    <subcellularLocation>
        <location evidence="1">Nucleus</location>
    </subcellularLocation>
</comment>
<comment type="caution">
    <text evidence="9">The sequence shown here is derived from an EMBL/GenBank/DDBJ whole genome shotgun (WGS) entry which is preliminary data.</text>
</comment>
<dbReference type="Pfam" id="PF20936">
    <property type="entry name" value="GCIP_C"/>
    <property type="match status" value="1"/>
</dbReference>
<organism evidence="9">
    <name type="scientific">Psilocybe cubensis</name>
    <name type="common">Psychedelic mushroom</name>
    <name type="synonym">Stropharia cubensis</name>
    <dbReference type="NCBI Taxonomy" id="181762"/>
    <lineage>
        <taxon>Eukaryota</taxon>
        <taxon>Fungi</taxon>
        <taxon>Dikarya</taxon>
        <taxon>Basidiomycota</taxon>
        <taxon>Agaricomycotina</taxon>
        <taxon>Agaricomycetes</taxon>
        <taxon>Agaricomycetidae</taxon>
        <taxon>Agaricales</taxon>
        <taxon>Agaricineae</taxon>
        <taxon>Strophariaceae</taxon>
        <taxon>Psilocybe</taxon>
    </lineage>
</organism>
<feature type="domain" description="Cyclin-D1-binding protein 1-like C-terminal" evidence="8">
    <location>
        <begin position="208"/>
        <end position="309"/>
    </location>
</feature>
<keyword evidence="5" id="KW-0539">Nucleus</keyword>
<keyword evidence="4" id="KW-0963">Cytoplasm</keyword>
<gene>
    <name evidence="9" type="ORF">JR316_003786</name>
</gene>
<dbReference type="EMBL" id="JAFIQS010000003">
    <property type="protein sequence ID" value="KAG5171698.1"/>
    <property type="molecule type" value="Genomic_DNA"/>
</dbReference>
<reference evidence="9" key="1">
    <citation type="submission" date="2021-02" db="EMBL/GenBank/DDBJ databases">
        <title>Psilocybe cubensis genome.</title>
        <authorList>
            <person name="Mckernan K.J."/>
            <person name="Crawford S."/>
            <person name="Trippe A."/>
            <person name="Kane L.T."/>
            <person name="Mclaughlin S."/>
        </authorList>
    </citation>
    <scope>NUCLEOTIDE SEQUENCE [LARGE SCALE GENOMIC DNA]</scope>
    <source>
        <strain evidence="9">MGC-MH-2018</strain>
    </source>
</reference>
<keyword evidence="6" id="KW-0131">Cell cycle</keyword>
<dbReference type="AlphaFoldDB" id="A0A8H7Y331"/>
<evidence type="ECO:0000256" key="3">
    <source>
        <dbReference type="ARBA" id="ARBA00008940"/>
    </source>
</evidence>
<dbReference type="InterPro" id="IPR049318">
    <property type="entry name" value="GCIP_C"/>
</dbReference>
<evidence type="ECO:0000256" key="6">
    <source>
        <dbReference type="ARBA" id="ARBA00023306"/>
    </source>
</evidence>
<accession>A0A8H7Y331</accession>
<dbReference type="OrthoDB" id="41588at2759"/>
<evidence type="ECO:0000256" key="1">
    <source>
        <dbReference type="ARBA" id="ARBA00004123"/>
    </source>
</evidence>
<evidence type="ECO:0000256" key="5">
    <source>
        <dbReference type="ARBA" id="ARBA00023242"/>
    </source>
</evidence>
<dbReference type="Pfam" id="PF13324">
    <property type="entry name" value="GCIP_N"/>
    <property type="match status" value="1"/>
</dbReference>
<proteinExistence type="inferred from homology"/>
<dbReference type="PANTHER" id="PTHR15492:SF1">
    <property type="entry name" value="CYCLIN-D1-BINDING PROTEIN 1"/>
    <property type="match status" value="1"/>
</dbReference>
<dbReference type="GO" id="GO:0005737">
    <property type="term" value="C:cytoplasm"/>
    <property type="evidence" value="ECO:0007669"/>
    <property type="project" value="UniProtKB-SubCell"/>
</dbReference>
<feature type="domain" description="Cyclin-D1-binding protein 1-like N-terminal" evidence="7">
    <location>
        <begin position="57"/>
        <end position="192"/>
    </location>
</feature>
<name>A0A8H7Y331_PSICU</name>
<dbReference type="InterPro" id="IPR049317">
    <property type="entry name" value="GCIP-like_N"/>
</dbReference>
<protein>
    <submittedName>
        <fullName evidence="9">Uncharacterized protein</fullName>
    </submittedName>
</protein>
<dbReference type="Gene3D" id="1.20.1410.10">
    <property type="entry name" value="I/LWEQ domain"/>
    <property type="match status" value="1"/>
</dbReference>
<evidence type="ECO:0000313" key="9">
    <source>
        <dbReference type="EMBL" id="KAG5171698.1"/>
    </source>
</evidence>